<keyword evidence="3" id="KW-1003">Cell membrane</keyword>
<dbReference type="Pfam" id="PF25539">
    <property type="entry name" value="Bestrophin_2"/>
    <property type="match status" value="1"/>
</dbReference>
<keyword evidence="4 8" id="KW-0812">Transmembrane</keyword>
<evidence type="ECO:0000256" key="5">
    <source>
        <dbReference type="ARBA" id="ARBA00022989"/>
    </source>
</evidence>
<dbReference type="OrthoDB" id="1368at2759"/>
<feature type="transmembrane region" description="Helical" evidence="8">
    <location>
        <begin position="203"/>
        <end position="223"/>
    </location>
</feature>
<keyword evidence="10" id="KW-1185">Reference proteome</keyword>
<dbReference type="InterPro" id="IPR044669">
    <property type="entry name" value="YneE/VCCN1/2-like"/>
</dbReference>
<reference evidence="9 10" key="1">
    <citation type="journal article" date="2016" name="Mol. Biol. Evol.">
        <title>Genome-Wide Survey of Gut Fungi (Harpellales) Reveals the First Horizontally Transferred Ubiquitin Gene from a Mosquito Host.</title>
        <authorList>
            <person name="Wang Y."/>
            <person name="White M.M."/>
            <person name="Kvist S."/>
            <person name="Moncalvo J.M."/>
        </authorList>
    </citation>
    <scope>NUCLEOTIDE SEQUENCE [LARGE SCALE GENOMIC DNA]</scope>
    <source>
        <strain evidence="9 10">ALG-7-W6</strain>
    </source>
</reference>
<evidence type="ECO:0000256" key="3">
    <source>
        <dbReference type="ARBA" id="ARBA00022475"/>
    </source>
</evidence>
<evidence type="ECO:0000256" key="2">
    <source>
        <dbReference type="ARBA" id="ARBA00022448"/>
    </source>
</evidence>
<evidence type="ECO:0000313" key="9">
    <source>
        <dbReference type="EMBL" id="OLY84512.1"/>
    </source>
</evidence>
<dbReference type="GO" id="GO:0005254">
    <property type="term" value="F:chloride channel activity"/>
    <property type="evidence" value="ECO:0007669"/>
    <property type="project" value="InterPro"/>
</dbReference>
<evidence type="ECO:0000256" key="1">
    <source>
        <dbReference type="ARBA" id="ARBA00004651"/>
    </source>
</evidence>
<accession>A0A1R0H5M4</accession>
<evidence type="ECO:0000256" key="8">
    <source>
        <dbReference type="SAM" id="Phobius"/>
    </source>
</evidence>
<keyword evidence="5 8" id="KW-1133">Transmembrane helix</keyword>
<sequence length="268" mass="30882">MVVFRKNKAYDRFWEGRKLVSVIESTIARVMRIFNVSIHPKTDKESEDRIQVLKNLVAMAYSIKYYLLARPNYFSKKMETLFSQEILDMANENKGRHSIDESKKVVSDFEMRDHGIFSKNTFNLPITLSFELTNYLEYMVKSEIMPILYMEMYNSIGSIMDAFVGCIRIQTTPVPFAYSSHLHLVTALYLLSIPFSLNGYPVAITAVVQAIITFMLLGVLSIAEEIENPFGSDKNDLPISRYCGNFYEYLMFILDNQPLKNSLSESTN</sequence>
<keyword evidence="2" id="KW-0813">Transport</keyword>
<keyword evidence="7 8" id="KW-0472">Membrane</keyword>
<dbReference type="PANTHER" id="PTHR33281:SF19">
    <property type="entry name" value="VOLTAGE-DEPENDENT ANION CHANNEL-FORMING PROTEIN YNEE"/>
    <property type="match status" value="1"/>
</dbReference>
<protein>
    <submittedName>
        <fullName evidence="9">UPF0187 protein</fullName>
    </submittedName>
</protein>
<dbReference type="Proteomes" id="UP000187455">
    <property type="component" value="Unassembled WGS sequence"/>
</dbReference>
<evidence type="ECO:0000313" key="10">
    <source>
        <dbReference type="Proteomes" id="UP000187455"/>
    </source>
</evidence>
<proteinExistence type="predicted"/>
<dbReference type="AlphaFoldDB" id="A0A1R0H5M4"/>
<feature type="transmembrane region" description="Helical" evidence="8">
    <location>
        <begin position="176"/>
        <end position="197"/>
    </location>
</feature>
<dbReference type="GO" id="GO:0005886">
    <property type="term" value="C:plasma membrane"/>
    <property type="evidence" value="ECO:0007669"/>
    <property type="project" value="UniProtKB-SubCell"/>
</dbReference>
<comment type="caution">
    <text evidence="9">The sequence shown here is derived from an EMBL/GenBank/DDBJ whole genome shotgun (WGS) entry which is preliminary data.</text>
</comment>
<name>A0A1R0H5M4_9FUNG</name>
<keyword evidence="6" id="KW-0406">Ion transport</keyword>
<organism evidence="9 10">
    <name type="scientific">Smittium mucronatum</name>
    <dbReference type="NCBI Taxonomy" id="133383"/>
    <lineage>
        <taxon>Eukaryota</taxon>
        <taxon>Fungi</taxon>
        <taxon>Fungi incertae sedis</taxon>
        <taxon>Zoopagomycota</taxon>
        <taxon>Kickxellomycotina</taxon>
        <taxon>Harpellomycetes</taxon>
        <taxon>Harpellales</taxon>
        <taxon>Legeriomycetaceae</taxon>
        <taxon>Smittium</taxon>
    </lineage>
</organism>
<dbReference type="PANTHER" id="PTHR33281">
    <property type="entry name" value="UPF0187 PROTEIN YNEE"/>
    <property type="match status" value="1"/>
</dbReference>
<dbReference type="EMBL" id="LSSL01000472">
    <property type="protein sequence ID" value="OLY84512.1"/>
    <property type="molecule type" value="Genomic_DNA"/>
</dbReference>
<dbReference type="STRING" id="133383.A0A1R0H5M4"/>
<evidence type="ECO:0000256" key="6">
    <source>
        <dbReference type="ARBA" id="ARBA00023065"/>
    </source>
</evidence>
<evidence type="ECO:0000256" key="7">
    <source>
        <dbReference type="ARBA" id="ARBA00023136"/>
    </source>
</evidence>
<evidence type="ECO:0000256" key="4">
    <source>
        <dbReference type="ARBA" id="ARBA00022692"/>
    </source>
</evidence>
<gene>
    <name evidence="9" type="ORF">AYI68_g1333</name>
</gene>
<comment type="subcellular location">
    <subcellularLocation>
        <location evidence="1">Cell membrane</location>
        <topology evidence="1">Multi-pass membrane protein</topology>
    </subcellularLocation>
</comment>